<comment type="caution">
    <text evidence="1">The sequence shown here is derived from an EMBL/GenBank/DDBJ whole genome shotgun (WGS) entry which is preliminary data.</text>
</comment>
<dbReference type="EMBL" id="JAMZMK010011396">
    <property type="protein sequence ID" value="KAI7727355.1"/>
    <property type="molecule type" value="Genomic_DNA"/>
</dbReference>
<evidence type="ECO:0000313" key="2">
    <source>
        <dbReference type="Proteomes" id="UP001206925"/>
    </source>
</evidence>
<organism evidence="1 2">
    <name type="scientific">Ambrosia artemisiifolia</name>
    <name type="common">Common ragweed</name>
    <dbReference type="NCBI Taxonomy" id="4212"/>
    <lineage>
        <taxon>Eukaryota</taxon>
        <taxon>Viridiplantae</taxon>
        <taxon>Streptophyta</taxon>
        <taxon>Embryophyta</taxon>
        <taxon>Tracheophyta</taxon>
        <taxon>Spermatophyta</taxon>
        <taxon>Magnoliopsida</taxon>
        <taxon>eudicotyledons</taxon>
        <taxon>Gunneridae</taxon>
        <taxon>Pentapetalae</taxon>
        <taxon>asterids</taxon>
        <taxon>campanulids</taxon>
        <taxon>Asterales</taxon>
        <taxon>Asteraceae</taxon>
        <taxon>Asteroideae</taxon>
        <taxon>Heliantheae alliance</taxon>
        <taxon>Heliantheae</taxon>
        <taxon>Ambrosia</taxon>
    </lineage>
</organism>
<evidence type="ECO:0000313" key="1">
    <source>
        <dbReference type="EMBL" id="KAI7727355.1"/>
    </source>
</evidence>
<sequence>MMLVGKATTIGAFKTWCTTACKPAKPIEDGGIKTTKTKFK</sequence>
<name>A0AAD5BPX3_AMBAR</name>
<dbReference type="Proteomes" id="UP001206925">
    <property type="component" value="Unassembled WGS sequence"/>
</dbReference>
<proteinExistence type="predicted"/>
<accession>A0AAD5BPX3</accession>
<protein>
    <submittedName>
        <fullName evidence="1">Uncharacterized protein</fullName>
    </submittedName>
</protein>
<dbReference type="AlphaFoldDB" id="A0AAD5BPX3"/>
<reference evidence="1" key="1">
    <citation type="submission" date="2022-06" db="EMBL/GenBank/DDBJ databases">
        <title>Uncovering the hologenomic basis of an extraordinary plant invasion.</title>
        <authorList>
            <person name="Bieker V.C."/>
            <person name="Martin M.D."/>
            <person name="Gilbert T."/>
            <person name="Hodgins K."/>
            <person name="Battlay P."/>
            <person name="Petersen B."/>
            <person name="Wilson J."/>
        </authorList>
    </citation>
    <scope>NUCLEOTIDE SEQUENCE</scope>
    <source>
        <strain evidence="1">AA19_3_7</strain>
        <tissue evidence="1">Leaf</tissue>
    </source>
</reference>
<gene>
    <name evidence="1" type="ORF">M8C21_003501</name>
</gene>
<keyword evidence="2" id="KW-1185">Reference proteome</keyword>